<reference evidence="2" key="1">
    <citation type="journal article" date="2015" name="PLoS Genet.">
        <title>The dynamic genome and transcriptome of the human fungal pathogen Blastomyces and close relative Emmonsia.</title>
        <authorList>
            <person name="Munoz J.F."/>
            <person name="Gauthier G.M."/>
            <person name="Desjardins C.A."/>
            <person name="Gallo J.E."/>
            <person name="Holder J."/>
            <person name="Sullivan T.D."/>
            <person name="Marty A.J."/>
            <person name="Carmen J.C."/>
            <person name="Chen Z."/>
            <person name="Ding L."/>
            <person name="Gujja S."/>
            <person name="Magrini V."/>
            <person name="Misas E."/>
            <person name="Mitreva M."/>
            <person name="Priest M."/>
            <person name="Saif S."/>
            <person name="Whiston E.A."/>
            <person name="Young S."/>
            <person name="Zeng Q."/>
            <person name="Goldman W.E."/>
            <person name="Mardis E.R."/>
            <person name="Taylor J.W."/>
            <person name="McEwen J.G."/>
            <person name="Clay O.K."/>
            <person name="Klein B.S."/>
            <person name="Cuomo C.A."/>
        </authorList>
    </citation>
    <scope>NUCLEOTIDE SEQUENCE [LARGE SCALE GENOMIC DNA]</scope>
    <source>
        <strain evidence="2">ER-3 / ATCC MYA-2586</strain>
    </source>
</reference>
<name>A0ABP2EMR2_AJEDR</name>
<gene>
    <name evidence="1" type="ORF">BDCG_00076</name>
</gene>
<sequence length="115" mass="12775">MKNPWWPSSTCQVRWVTNAAAQSNCPPSIKRRSLPPSRAAFSLNRSSGTQQPVRDLIHDASARKVRGRPAQDLSHAMPQATIRLQNWAKPVEATGRPSKILAVDKPGCQNRLPRD</sequence>
<proteinExistence type="predicted"/>
<dbReference type="Proteomes" id="UP000002039">
    <property type="component" value="Unassembled WGS sequence"/>
</dbReference>
<dbReference type="EMBL" id="EQ999973">
    <property type="protein sequence ID" value="EEQ83271.1"/>
    <property type="molecule type" value="Genomic_DNA"/>
</dbReference>
<accession>A0ABP2EMR2</accession>
<protein>
    <submittedName>
        <fullName evidence="1">Uncharacterized protein</fullName>
    </submittedName>
</protein>
<keyword evidence="2" id="KW-1185">Reference proteome</keyword>
<dbReference type="RefSeq" id="XP_045271504.1">
    <property type="nucleotide sequence ID" value="XM_045415584.1"/>
</dbReference>
<dbReference type="GeneID" id="69022903"/>
<organism evidence="1 2">
    <name type="scientific">Ajellomyces dermatitidis (strain ER-3 / ATCC MYA-2586)</name>
    <name type="common">Blastomyces dermatitidis</name>
    <dbReference type="NCBI Taxonomy" id="559297"/>
    <lineage>
        <taxon>Eukaryota</taxon>
        <taxon>Fungi</taxon>
        <taxon>Dikarya</taxon>
        <taxon>Ascomycota</taxon>
        <taxon>Pezizomycotina</taxon>
        <taxon>Eurotiomycetes</taxon>
        <taxon>Eurotiomycetidae</taxon>
        <taxon>Onygenales</taxon>
        <taxon>Ajellomycetaceae</taxon>
        <taxon>Blastomyces</taxon>
    </lineage>
</organism>
<evidence type="ECO:0000313" key="1">
    <source>
        <dbReference type="EMBL" id="EEQ83271.1"/>
    </source>
</evidence>
<evidence type="ECO:0000313" key="2">
    <source>
        <dbReference type="Proteomes" id="UP000002039"/>
    </source>
</evidence>